<reference evidence="3 4" key="1">
    <citation type="submission" date="2019-01" db="EMBL/GenBank/DDBJ databases">
        <title>Sequencing the genomes of 1000 actinobacteria strains.</title>
        <authorList>
            <person name="Klenk H.-P."/>
        </authorList>
    </citation>
    <scope>NUCLEOTIDE SEQUENCE [LARGE SCALE GENOMIC DNA]</scope>
    <source>
        <strain evidence="3 4">DSM 43925</strain>
    </source>
</reference>
<dbReference type="EMBL" id="SAUN01000001">
    <property type="protein sequence ID" value="RVX47301.1"/>
    <property type="molecule type" value="Genomic_DNA"/>
</dbReference>
<evidence type="ECO:0000259" key="2">
    <source>
        <dbReference type="SMART" id="SM00860"/>
    </source>
</evidence>
<protein>
    <submittedName>
        <fullName evidence="3">SUKH superfamily protein</fullName>
    </submittedName>
</protein>
<organism evidence="3 4">
    <name type="scientific">Nonomuraea polychroma</name>
    <dbReference type="NCBI Taxonomy" id="46176"/>
    <lineage>
        <taxon>Bacteria</taxon>
        <taxon>Bacillati</taxon>
        <taxon>Actinomycetota</taxon>
        <taxon>Actinomycetes</taxon>
        <taxon>Streptosporangiales</taxon>
        <taxon>Streptosporangiaceae</taxon>
        <taxon>Nonomuraea</taxon>
    </lineage>
</organism>
<feature type="domain" description="Knr4/Smi1-like" evidence="2">
    <location>
        <begin position="91"/>
        <end position="164"/>
    </location>
</feature>
<dbReference type="SUPFAM" id="SSF160631">
    <property type="entry name" value="SMI1/KNR4-like"/>
    <property type="match status" value="1"/>
</dbReference>
<feature type="region of interest" description="Disordered" evidence="1">
    <location>
        <begin position="191"/>
        <end position="223"/>
    </location>
</feature>
<accession>A0A438MP67</accession>
<gene>
    <name evidence="3" type="ORF">EDD27_10231</name>
</gene>
<evidence type="ECO:0000256" key="1">
    <source>
        <dbReference type="SAM" id="MobiDB-lite"/>
    </source>
</evidence>
<dbReference type="Pfam" id="PF09346">
    <property type="entry name" value="SMI1_KNR4"/>
    <property type="match status" value="1"/>
</dbReference>
<proteinExistence type="predicted"/>
<dbReference type="Proteomes" id="UP000284824">
    <property type="component" value="Unassembled WGS sequence"/>
</dbReference>
<dbReference type="InterPro" id="IPR018958">
    <property type="entry name" value="Knr4/Smi1-like_dom"/>
</dbReference>
<dbReference type="SMART" id="SM00860">
    <property type="entry name" value="SMI1_KNR4"/>
    <property type="match status" value="1"/>
</dbReference>
<dbReference type="InterPro" id="IPR037883">
    <property type="entry name" value="Knr4/Smi1-like_sf"/>
</dbReference>
<dbReference type="Gene3D" id="3.40.1580.10">
    <property type="entry name" value="SMI1/KNR4-like"/>
    <property type="match status" value="1"/>
</dbReference>
<evidence type="ECO:0000313" key="3">
    <source>
        <dbReference type="EMBL" id="RVX47301.1"/>
    </source>
</evidence>
<dbReference type="AlphaFoldDB" id="A0A438MP67"/>
<feature type="region of interest" description="Disordered" evidence="1">
    <location>
        <begin position="1"/>
        <end position="31"/>
    </location>
</feature>
<evidence type="ECO:0000313" key="4">
    <source>
        <dbReference type="Proteomes" id="UP000284824"/>
    </source>
</evidence>
<sequence length="223" mass="24536">MSGATRHETPGSALWGQAPSPPGEGTPVPSRSLDVTCQASQQNRHELAFPNQETILLGWSEQLSRRLLVMARFEDVKATFWGDGGYGVQLPVTEKAITEAERELGVTLPSALLDLLRVQNGGRVAAEWNAFATSQPTSWSEDHIPFTDLMGIGRHERMTSLLDTPYLIEEWEMPSPIVLLSGDGHHWIGLDGQPGWRRGEAPPARSGPRAAYGRGPWHPHHAR</sequence>
<comment type="caution">
    <text evidence="3">The sequence shown here is derived from an EMBL/GenBank/DDBJ whole genome shotgun (WGS) entry which is preliminary data.</text>
</comment>
<keyword evidence="4" id="KW-1185">Reference proteome</keyword>
<name>A0A438MP67_9ACTN</name>